<feature type="compositionally biased region" description="Basic and acidic residues" evidence="6">
    <location>
        <begin position="1"/>
        <end position="11"/>
    </location>
</feature>
<dbReference type="Gene3D" id="2.40.30.60">
    <property type="entry name" value="RimM"/>
    <property type="match status" value="1"/>
</dbReference>
<evidence type="ECO:0000259" key="7">
    <source>
        <dbReference type="Pfam" id="PF01782"/>
    </source>
</evidence>
<dbReference type="InterPro" id="IPR056792">
    <property type="entry name" value="PRC_RimM"/>
</dbReference>
<feature type="region of interest" description="Disordered" evidence="6">
    <location>
        <begin position="1"/>
        <end position="21"/>
    </location>
</feature>
<proteinExistence type="inferred from homology"/>
<dbReference type="GO" id="GO:0005737">
    <property type="term" value="C:cytoplasm"/>
    <property type="evidence" value="ECO:0007669"/>
    <property type="project" value="UniProtKB-SubCell"/>
</dbReference>
<comment type="subcellular location">
    <subcellularLocation>
        <location evidence="5">Cytoplasm</location>
    </subcellularLocation>
</comment>
<keyword evidence="1 5" id="KW-0963">Cytoplasm</keyword>
<dbReference type="PANTHER" id="PTHR33692:SF1">
    <property type="entry name" value="RIBOSOME MATURATION FACTOR RIMM"/>
    <property type="match status" value="1"/>
</dbReference>
<evidence type="ECO:0000256" key="2">
    <source>
        <dbReference type="ARBA" id="ARBA00022517"/>
    </source>
</evidence>
<dbReference type="NCBIfam" id="TIGR02273">
    <property type="entry name" value="16S_RimM"/>
    <property type="match status" value="1"/>
</dbReference>
<dbReference type="Pfam" id="PF24986">
    <property type="entry name" value="PRC_RimM"/>
    <property type="match status" value="1"/>
</dbReference>
<dbReference type="GO" id="GO:0005840">
    <property type="term" value="C:ribosome"/>
    <property type="evidence" value="ECO:0007669"/>
    <property type="project" value="InterPro"/>
</dbReference>
<comment type="subunit">
    <text evidence="5">Binds ribosomal protein uS19.</text>
</comment>
<dbReference type="GO" id="GO:0043022">
    <property type="term" value="F:ribosome binding"/>
    <property type="evidence" value="ECO:0007669"/>
    <property type="project" value="InterPro"/>
</dbReference>
<comment type="domain">
    <text evidence="5">The PRC barrel domain binds ribosomal protein uS19.</text>
</comment>
<dbReference type="Gene3D" id="2.30.30.240">
    <property type="entry name" value="PRC-barrel domain"/>
    <property type="match status" value="1"/>
</dbReference>
<dbReference type="InterPro" id="IPR002676">
    <property type="entry name" value="RimM_N"/>
</dbReference>
<dbReference type="GO" id="GO:0042274">
    <property type="term" value="P:ribosomal small subunit biogenesis"/>
    <property type="evidence" value="ECO:0007669"/>
    <property type="project" value="UniProtKB-UniRule"/>
</dbReference>
<organism evidence="9 10">
    <name type="scientific">Scytonema millei VB511283</name>
    <dbReference type="NCBI Taxonomy" id="1245923"/>
    <lineage>
        <taxon>Bacteria</taxon>
        <taxon>Bacillati</taxon>
        <taxon>Cyanobacteriota</taxon>
        <taxon>Cyanophyceae</taxon>
        <taxon>Nostocales</taxon>
        <taxon>Scytonemataceae</taxon>
        <taxon>Scytonema</taxon>
    </lineage>
</organism>
<keyword evidence="3 5" id="KW-0698">rRNA processing</keyword>
<comment type="function">
    <text evidence="5">An accessory protein needed during the final step in the assembly of 30S ribosomal subunit, possibly for assembly of the head region. Essential for efficient processing of 16S rRNA. May be needed both before and after RbfA during the maturation of 16S rRNA. It has affinity for free ribosomal 30S subunits but not for 70S ribosomes.</text>
</comment>
<dbReference type="Proteomes" id="UP000031532">
    <property type="component" value="Unassembled WGS sequence"/>
</dbReference>
<dbReference type="InterPro" id="IPR036976">
    <property type="entry name" value="RimM_N_sf"/>
</dbReference>
<accession>A0A9X5E9H2</accession>
<dbReference type="OrthoDB" id="9810331at2"/>
<protein>
    <recommendedName>
        <fullName evidence="5">Ribosome maturation factor RimM</fullName>
    </recommendedName>
</protein>
<dbReference type="GO" id="GO:0006364">
    <property type="term" value="P:rRNA processing"/>
    <property type="evidence" value="ECO:0007669"/>
    <property type="project" value="UniProtKB-UniRule"/>
</dbReference>
<dbReference type="AlphaFoldDB" id="A0A9X5E9H2"/>
<comment type="caution">
    <text evidence="9">The sequence shown here is derived from an EMBL/GenBank/DDBJ whole genome shotgun (WGS) entry which is preliminary data.</text>
</comment>
<dbReference type="SUPFAM" id="SSF50346">
    <property type="entry name" value="PRC-barrel domain"/>
    <property type="match status" value="1"/>
</dbReference>
<keyword evidence="10" id="KW-1185">Reference proteome</keyword>
<evidence type="ECO:0000256" key="1">
    <source>
        <dbReference type="ARBA" id="ARBA00022490"/>
    </source>
</evidence>
<evidence type="ECO:0000313" key="10">
    <source>
        <dbReference type="Proteomes" id="UP000031532"/>
    </source>
</evidence>
<dbReference type="InterPro" id="IPR009000">
    <property type="entry name" value="Transl_B-barrel_sf"/>
</dbReference>
<reference evidence="9 10" key="1">
    <citation type="journal article" date="2015" name="Genome Announc.">
        <title>Draft Genome Sequence of the Terrestrial Cyanobacterium Scytonema millei VB511283, Isolated from Eastern India.</title>
        <authorList>
            <person name="Sen D."/>
            <person name="Chandrababunaidu M.M."/>
            <person name="Singh D."/>
            <person name="Sanghi N."/>
            <person name="Ghorai A."/>
            <person name="Mishra G.P."/>
            <person name="Madduluri M."/>
            <person name="Adhikary S.P."/>
            <person name="Tripathy S."/>
        </authorList>
    </citation>
    <scope>NUCLEOTIDE SEQUENCE [LARGE SCALE GENOMIC DNA]</scope>
    <source>
        <strain evidence="9 10">VB511283</strain>
    </source>
</reference>
<dbReference type="InterPro" id="IPR011961">
    <property type="entry name" value="RimM"/>
</dbReference>
<comment type="similarity">
    <text evidence="5">Belongs to the RimM family.</text>
</comment>
<evidence type="ECO:0000259" key="8">
    <source>
        <dbReference type="Pfam" id="PF24986"/>
    </source>
</evidence>
<keyword evidence="4 5" id="KW-0143">Chaperone</keyword>
<name>A0A9X5E9H2_9CYAN</name>
<dbReference type="EMBL" id="JTJC03000005">
    <property type="protein sequence ID" value="NHC36537.1"/>
    <property type="molecule type" value="Genomic_DNA"/>
</dbReference>
<evidence type="ECO:0000256" key="4">
    <source>
        <dbReference type="ARBA" id="ARBA00023186"/>
    </source>
</evidence>
<dbReference type="SUPFAM" id="SSF50447">
    <property type="entry name" value="Translation proteins"/>
    <property type="match status" value="1"/>
</dbReference>
<dbReference type="Pfam" id="PF01782">
    <property type="entry name" value="RimM"/>
    <property type="match status" value="1"/>
</dbReference>
<dbReference type="RefSeq" id="WP_052290101.1">
    <property type="nucleotide sequence ID" value="NZ_JTJC03000005.1"/>
</dbReference>
<evidence type="ECO:0000256" key="6">
    <source>
        <dbReference type="SAM" id="MobiDB-lite"/>
    </source>
</evidence>
<feature type="domain" description="Ribosome maturation factor RimM PRC barrel" evidence="8">
    <location>
        <begin position="123"/>
        <end position="216"/>
    </location>
</feature>
<evidence type="ECO:0000313" key="9">
    <source>
        <dbReference type="EMBL" id="NHC36537.1"/>
    </source>
</evidence>
<feature type="domain" description="RimM N-terminal" evidence="7">
    <location>
        <begin position="26"/>
        <end position="111"/>
    </location>
</feature>
<evidence type="ECO:0000256" key="5">
    <source>
        <dbReference type="HAMAP-Rule" id="MF_00014"/>
    </source>
</evidence>
<gene>
    <name evidence="5 9" type="primary">rimM</name>
    <name evidence="9" type="ORF">QH73_0018135</name>
</gene>
<dbReference type="PANTHER" id="PTHR33692">
    <property type="entry name" value="RIBOSOME MATURATION FACTOR RIMM"/>
    <property type="match status" value="1"/>
</dbReference>
<dbReference type="InterPro" id="IPR011033">
    <property type="entry name" value="PRC_barrel-like_sf"/>
</dbReference>
<keyword evidence="2 5" id="KW-0690">Ribosome biogenesis</keyword>
<evidence type="ECO:0000256" key="3">
    <source>
        <dbReference type="ARBA" id="ARBA00022552"/>
    </source>
</evidence>
<sequence length="219" mass="24082">MKPQKTPEKPKTQNSKPQIPDGWLAIGTIVAPQGLDGEVRVYPDSDFPERFVEPGQRWLLRPGKTEPEPIELVEGRDIPGKGLYVIALEGIEDRSQAEALRDCVLLVPESDRPQLGEDEYHVVDLIGLEVFLQETGESIGMVSDVIPAGNDLLEVQLFQEVKSQKSEVKISDPPLPTPASQLPTPPKKVLIPFVKAIAPVVDLEARRIEIAPPPGLLEL</sequence>
<dbReference type="HAMAP" id="MF_00014">
    <property type="entry name" value="Ribosome_mat_RimM"/>
    <property type="match status" value="1"/>
</dbReference>